<evidence type="ECO:0000256" key="1">
    <source>
        <dbReference type="SAM" id="SignalP"/>
    </source>
</evidence>
<keyword evidence="1" id="KW-0732">Signal</keyword>
<protein>
    <recommendedName>
        <fullName evidence="4">Erythromycin esterase family protein</fullName>
    </recommendedName>
</protein>
<gene>
    <name evidence="2" type="ORF">FEM33_13870</name>
</gene>
<accession>A0A5M8QSW3</accession>
<keyword evidence="3" id="KW-1185">Reference proteome</keyword>
<feature type="chain" id="PRO_5024324631" description="Erythromycin esterase family protein" evidence="1">
    <location>
        <begin position="26"/>
        <end position="408"/>
    </location>
</feature>
<evidence type="ECO:0008006" key="4">
    <source>
        <dbReference type="Google" id="ProtNLM"/>
    </source>
</evidence>
<proteinExistence type="predicted"/>
<evidence type="ECO:0000313" key="2">
    <source>
        <dbReference type="EMBL" id="KAA6439347.1"/>
    </source>
</evidence>
<dbReference type="EMBL" id="VBSN01000038">
    <property type="protein sequence ID" value="KAA6439347.1"/>
    <property type="molecule type" value="Genomic_DNA"/>
</dbReference>
<feature type="signal peptide" evidence="1">
    <location>
        <begin position="1"/>
        <end position="25"/>
    </location>
</feature>
<comment type="caution">
    <text evidence="2">The sequence shown here is derived from an EMBL/GenBank/DDBJ whole genome shotgun (WGS) entry which is preliminary data.</text>
</comment>
<dbReference type="OrthoDB" id="277629at2"/>
<dbReference type="RefSeq" id="WP_139012597.1">
    <property type="nucleotide sequence ID" value="NZ_VBSN01000038.1"/>
</dbReference>
<name>A0A5M8QSW3_9BACT</name>
<sequence>MILKSKWYDILIVTLYLLCSQAQLAASQPVTDESHPNDYYFSSQIFNSVKKDNYFLTSWQFSFIGNYQKALQYADSSDQMFPELAKKDSDYFRTFRPVAANSYIAERAAKEQIVIINEAHHSPLHRVFTLSLLQDLYHCGYRYFGAETIGFADSLLNQRKYPLRSTGWYSVEPQYGELIRQALKIGFYVFDYEARTMEAFQDGKRREISQARNIQAVLAKDPQAKILIHAGFDHIREDQVGGSWGKAMAGRLKEFTGINPFTINQEMMTERSSAAYENPYYKMVEVDTFSLFVNEKNEIFNGPFGAPARFDARLFHSRTKMVHGRPDWLYLNGKRKPYPVRVEEGGAEVPCLVFAYYLQEDQLNAVPADVIEITDFKADNTLVLFPGKYRIIIKGKNGAVQERVETIE</sequence>
<dbReference type="AlphaFoldDB" id="A0A5M8QSW3"/>
<organism evidence="2 3">
    <name type="scientific">Dyadobacter flavalbus</name>
    <dbReference type="NCBI Taxonomy" id="2579942"/>
    <lineage>
        <taxon>Bacteria</taxon>
        <taxon>Pseudomonadati</taxon>
        <taxon>Bacteroidota</taxon>
        <taxon>Cytophagia</taxon>
        <taxon>Cytophagales</taxon>
        <taxon>Spirosomataceae</taxon>
        <taxon>Dyadobacter</taxon>
    </lineage>
</organism>
<evidence type="ECO:0000313" key="3">
    <source>
        <dbReference type="Proteomes" id="UP000323994"/>
    </source>
</evidence>
<dbReference type="Proteomes" id="UP000323994">
    <property type="component" value="Unassembled WGS sequence"/>
</dbReference>
<reference evidence="2 3" key="1">
    <citation type="submission" date="2019-05" db="EMBL/GenBank/DDBJ databases">
        <authorList>
            <person name="Qu J.-H."/>
        </authorList>
    </citation>
    <scope>NUCLEOTIDE SEQUENCE [LARGE SCALE GENOMIC DNA]</scope>
    <source>
        <strain evidence="2 3">NS28</strain>
    </source>
</reference>